<keyword evidence="2" id="KW-1185">Reference proteome</keyword>
<feature type="non-terminal residue" evidence="1">
    <location>
        <position position="155"/>
    </location>
</feature>
<reference evidence="1 2" key="1">
    <citation type="submission" date="2015-04" db="EMBL/GenBank/DDBJ databases">
        <title>Lasius niger genome sequencing.</title>
        <authorList>
            <person name="Konorov E.A."/>
            <person name="Nikitin M.A."/>
            <person name="Kirill M.V."/>
            <person name="Chang P."/>
        </authorList>
    </citation>
    <scope>NUCLEOTIDE SEQUENCE [LARGE SCALE GENOMIC DNA]</scope>
    <source>
        <tissue evidence="1">Whole</tissue>
    </source>
</reference>
<dbReference type="OrthoDB" id="5308957at2759"/>
<name>A0A0J7JTH4_LASNI</name>
<protein>
    <submittedName>
        <fullName evidence="1">Uncharacterized protein</fullName>
    </submittedName>
</protein>
<comment type="caution">
    <text evidence="1">The sequence shown here is derived from an EMBL/GenBank/DDBJ whole genome shotgun (WGS) entry which is preliminary data.</text>
</comment>
<accession>A0A0J7JTH4</accession>
<dbReference type="Proteomes" id="UP000036403">
    <property type="component" value="Unassembled WGS sequence"/>
</dbReference>
<dbReference type="PaxDb" id="67767-A0A0J7JTH4"/>
<evidence type="ECO:0000313" key="1">
    <source>
        <dbReference type="EMBL" id="KMQ81329.1"/>
    </source>
</evidence>
<gene>
    <name evidence="1" type="ORF">RF55_26688</name>
</gene>
<sequence>MFLTHAGLLARTLLPANHPLPRILQQLRTCDYGSDQGRQQVCHLLRQAWLRNVHILGQRIASPWPQPLWLYEQLIWDGRTPLRQGSELAQRHEAMTKALSELRQSQGSGPDDADCDQLRIEALMLEYTQMDLGDTQRARDLAVDLLRRTGHTATR</sequence>
<organism evidence="1 2">
    <name type="scientific">Lasius niger</name>
    <name type="common">Black garden ant</name>
    <dbReference type="NCBI Taxonomy" id="67767"/>
    <lineage>
        <taxon>Eukaryota</taxon>
        <taxon>Metazoa</taxon>
        <taxon>Ecdysozoa</taxon>
        <taxon>Arthropoda</taxon>
        <taxon>Hexapoda</taxon>
        <taxon>Insecta</taxon>
        <taxon>Pterygota</taxon>
        <taxon>Neoptera</taxon>
        <taxon>Endopterygota</taxon>
        <taxon>Hymenoptera</taxon>
        <taxon>Apocrita</taxon>
        <taxon>Aculeata</taxon>
        <taxon>Formicoidea</taxon>
        <taxon>Formicidae</taxon>
        <taxon>Formicinae</taxon>
        <taxon>Lasius</taxon>
        <taxon>Lasius</taxon>
    </lineage>
</organism>
<dbReference type="STRING" id="67767.A0A0J7JTH4"/>
<evidence type="ECO:0000313" key="2">
    <source>
        <dbReference type="Proteomes" id="UP000036403"/>
    </source>
</evidence>
<dbReference type="EMBL" id="LBMM01036735">
    <property type="protein sequence ID" value="KMQ81329.1"/>
    <property type="molecule type" value="Genomic_DNA"/>
</dbReference>
<proteinExistence type="predicted"/>
<dbReference type="AlphaFoldDB" id="A0A0J7JTH4"/>